<dbReference type="PANTHER" id="PTHR47118:SF1">
    <property type="entry name" value="CYTOTOXIC AND REGULATORY T-CELL MOLECULE"/>
    <property type="match status" value="1"/>
</dbReference>
<protein>
    <submittedName>
        <fullName evidence="5">CRTAM protein</fullName>
    </submittedName>
</protein>
<dbReference type="Proteomes" id="UP000551127">
    <property type="component" value="Unassembled WGS sequence"/>
</dbReference>
<proteinExistence type="predicted"/>
<evidence type="ECO:0000259" key="4">
    <source>
        <dbReference type="PROSITE" id="PS50835"/>
    </source>
</evidence>
<dbReference type="GO" id="GO:0005102">
    <property type="term" value="F:signaling receptor binding"/>
    <property type="evidence" value="ECO:0007669"/>
    <property type="project" value="TreeGrafter"/>
</dbReference>
<reference evidence="5 6" key="1">
    <citation type="submission" date="2019-09" db="EMBL/GenBank/DDBJ databases">
        <title>Bird 10,000 Genomes (B10K) Project - Family phase.</title>
        <authorList>
            <person name="Zhang G."/>
        </authorList>
    </citation>
    <scope>NUCLEOTIDE SEQUENCE [LARGE SCALE GENOMIC DNA]</scope>
    <source>
        <strain evidence="5">B10K-DU-012-80</strain>
    </source>
</reference>
<dbReference type="PANTHER" id="PTHR47118">
    <property type="entry name" value="CYTOTOXIC AND REGULATORY T-CELL MOLECULE"/>
    <property type="match status" value="1"/>
</dbReference>
<dbReference type="EMBL" id="VYZL01001363">
    <property type="protein sequence ID" value="NWR57009.1"/>
    <property type="molecule type" value="Genomic_DNA"/>
</dbReference>
<feature type="transmembrane region" description="Helical" evidence="3">
    <location>
        <begin position="228"/>
        <end position="249"/>
    </location>
</feature>
<dbReference type="InterPro" id="IPR007110">
    <property type="entry name" value="Ig-like_dom"/>
</dbReference>
<gene>
    <name evidence="5" type="primary">Crtam</name>
    <name evidence="5" type="ORF">BUCABY_R11150</name>
</gene>
<dbReference type="InterPro" id="IPR053096">
    <property type="entry name" value="CRTAM"/>
</dbReference>
<evidence type="ECO:0000313" key="5">
    <source>
        <dbReference type="EMBL" id="NWR57009.1"/>
    </source>
</evidence>
<dbReference type="SUPFAM" id="SSF48726">
    <property type="entry name" value="Immunoglobulin"/>
    <property type="match status" value="2"/>
</dbReference>
<dbReference type="InterPro" id="IPR013783">
    <property type="entry name" value="Ig-like_fold"/>
</dbReference>
<feature type="domain" description="Ig-like" evidence="4">
    <location>
        <begin position="68"/>
        <end position="156"/>
    </location>
</feature>
<name>A0A7K4YDG0_BUCAB</name>
<organism evidence="5 6">
    <name type="scientific">Bucorvus abyssinicus</name>
    <name type="common">Northern ground-hornbill</name>
    <name type="synonym">Abyssinian ground-hornbill</name>
    <dbReference type="NCBI Taxonomy" id="153643"/>
    <lineage>
        <taxon>Eukaryota</taxon>
        <taxon>Metazoa</taxon>
        <taxon>Chordata</taxon>
        <taxon>Craniata</taxon>
        <taxon>Vertebrata</taxon>
        <taxon>Euteleostomi</taxon>
        <taxon>Archelosauria</taxon>
        <taxon>Archosauria</taxon>
        <taxon>Dinosauria</taxon>
        <taxon>Saurischia</taxon>
        <taxon>Theropoda</taxon>
        <taxon>Coelurosauria</taxon>
        <taxon>Aves</taxon>
        <taxon>Neognathae</taxon>
        <taxon>Neoaves</taxon>
        <taxon>Telluraves</taxon>
        <taxon>Coraciimorphae</taxon>
        <taxon>Bucerotiformes</taxon>
        <taxon>Bucorvidae</taxon>
        <taxon>Bucorvus</taxon>
    </lineage>
</organism>
<dbReference type="Gene3D" id="2.60.40.10">
    <property type="entry name" value="Immunoglobulins"/>
    <property type="match status" value="2"/>
</dbReference>
<accession>A0A7K4YDG0</accession>
<comment type="caution">
    <text evidence="5">The sequence shown here is derived from an EMBL/GenBank/DDBJ whole genome shotgun (WGS) entry which is preliminary data.</text>
</comment>
<evidence type="ECO:0000313" key="6">
    <source>
        <dbReference type="Proteomes" id="UP000551127"/>
    </source>
</evidence>
<dbReference type="GO" id="GO:0005886">
    <property type="term" value="C:plasma membrane"/>
    <property type="evidence" value="ECO:0007669"/>
    <property type="project" value="TreeGrafter"/>
</dbReference>
<dbReference type="GO" id="GO:0002860">
    <property type="term" value="P:positive regulation of natural killer cell mediated cytotoxicity directed against tumor cell target"/>
    <property type="evidence" value="ECO:0007669"/>
    <property type="project" value="TreeGrafter"/>
</dbReference>
<dbReference type="Pfam" id="PF08205">
    <property type="entry name" value="C2-set_2"/>
    <property type="match status" value="1"/>
</dbReference>
<evidence type="ECO:0000256" key="3">
    <source>
        <dbReference type="SAM" id="Phobius"/>
    </source>
</evidence>
<evidence type="ECO:0000256" key="2">
    <source>
        <dbReference type="SAM" id="MobiDB-lite"/>
    </source>
</evidence>
<dbReference type="InterPro" id="IPR013162">
    <property type="entry name" value="CD80_C2-set"/>
</dbReference>
<evidence type="ECO:0000256" key="1">
    <source>
        <dbReference type="ARBA" id="ARBA00023157"/>
    </source>
</evidence>
<dbReference type="AlphaFoldDB" id="A0A7K4YDG0"/>
<keyword evidence="1" id="KW-1015">Disulfide bond</keyword>
<keyword evidence="3" id="KW-0472">Membrane</keyword>
<sequence length="289" mass="32142">CTNTHSMLGFIFLTALRDRRYRLMHYSEDKLSIQLFNVTVHDEGVYQCFYYSTPFKSKNTTVEVIAAPSNPVLEVSRDTGRSITLSCYTQGCKPQPQITWLLDNGIELPGDTGHKLEADGKKWTTTSTLTVLAYGPNSTASCIVHHQALREEKLMASFRFEDLPGTARLSVRTGSEVTPAAAGKEELAGSSSYRVPSGTTTRHQTWVAVAKDGNYLKSEGIKKKENNLLLPILVAALTFVLLVIVLLFMRKLKKAHGVWKRENDVSEQTLESYKSKSNEDGPGQEKNGH</sequence>
<dbReference type="GO" id="GO:0002355">
    <property type="term" value="P:detection of tumor cell"/>
    <property type="evidence" value="ECO:0007669"/>
    <property type="project" value="TreeGrafter"/>
</dbReference>
<feature type="non-terminal residue" evidence="5">
    <location>
        <position position="289"/>
    </location>
</feature>
<dbReference type="GO" id="GO:0008037">
    <property type="term" value="P:cell recognition"/>
    <property type="evidence" value="ECO:0007669"/>
    <property type="project" value="TreeGrafter"/>
</dbReference>
<keyword evidence="3" id="KW-1133">Transmembrane helix</keyword>
<dbReference type="InterPro" id="IPR036179">
    <property type="entry name" value="Ig-like_dom_sf"/>
</dbReference>
<keyword evidence="6" id="KW-1185">Reference proteome</keyword>
<dbReference type="PROSITE" id="PS50835">
    <property type="entry name" value="IG_LIKE"/>
    <property type="match status" value="1"/>
</dbReference>
<feature type="region of interest" description="Disordered" evidence="2">
    <location>
        <begin position="264"/>
        <end position="289"/>
    </location>
</feature>
<feature type="non-terminal residue" evidence="5">
    <location>
        <position position="1"/>
    </location>
</feature>
<dbReference type="OrthoDB" id="10006996at2759"/>
<keyword evidence="3" id="KW-0812">Transmembrane</keyword>